<dbReference type="InterPro" id="IPR001584">
    <property type="entry name" value="Integrase_cat-core"/>
</dbReference>
<accession>A0A2N9EZY0</accession>
<dbReference type="Pfam" id="PF14223">
    <property type="entry name" value="Retrotran_gag_2"/>
    <property type="match status" value="1"/>
</dbReference>
<sequence length="1156" mass="127983">MLDGTVSPPAQYLADENGELSLHENLLYKQWKAHDQALKTLINATLSPSAITLVIGQTTAQGVWQVLERRYTSLSRTHILSLKAELDRVKKSTTETITVYLDRIKEIRDKLGSVGVIVDDEDLLHTVLKGLPAEYDPFCSAMRTRDKVISCEELHVLLTSEEESKKNEKHGGHDQPHMAMAATHSQFSTPTTNNPLPLFSTPWNRGRGGRSNNRGRGGRNSNRGSFSSNSQGFASNPSGFSQSYNPSGTSQRPQCQICGKTGHLALDCFHRMNFAYQGRQPPAKLAAIASTTMSSAINAPYSNQSSWISDTGATDHFTPNISHIPDCHDYKGTDQVIVGNGQSLPITHTGNSQLYASSHLFKLRKILHVPSMSSNLLSVHRFCKDNNASFYFDASKFRIKDLSLGKLLYNGPVSMDFILSMVLFSLRLLHNRFIHLLLVFPLNYSTIGWGTHNKGKMHKLPFPNSVSITSHPLEIVHSDVWGPAPITSNNGTRYYVTFVDDFTRFTWFFPLQHKSQVLSSFMHFKSTMENLLSCKLKILRTDCGGEYTKHDFQSFCSSTGVFHQFTCPHTSQQNGVTERKHRHIVDMGAPPSSVSPTPVIDSNHMTIPPLAPTSVPVPSSVPLVTSSTAPMAPSIPLVANDHPMQTRGKSGITKKKQILLTKSAPNYLHTEPPSFSVARTIPQWHEAMSSKFAALTRYIAHYKARLVAKGNHQMPGIDFAETFSPVVKPTTVRLILSIAAQHQWSLRQLDVSNAFLHGSLKECVYISQPPGFVDSTAPSHVCFLHKSIYGLRQAPRAWFEKFSSHLLTVGFTASEADPSLFIYKHGSTVLYLLLYVDDIIITGNLPTAVTELITNLASVFELKDLGPLKYFLGLQIDYKSSGFFVHQSKYALDVLFWHNMTTCKPCTSPFVSCSKVSSDVVEFLIDLTPYRSLVGALQYLTFTRPDLSFAVNSLCQHMQNPTSAHMIAAKHVLRYVRGTLSHGILFQPGPMHLTVFTDADWAGNPVDRRSTTGLLVFFWVITCLHGPPRNSPLSLAPPLKLSTDLLLWALPSAISLTSNPVFHARTKHVEVDYHFVRERVVRGDLKEANPINLRGSFCQPNTITLVNAGESTCGIKELVEKTVGAAGCSKKLGAQLHSLLSCTRGVVSSVSQTLFS</sequence>
<dbReference type="Pfam" id="PF00665">
    <property type="entry name" value="rve"/>
    <property type="match status" value="1"/>
</dbReference>
<protein>
    <recommendedName>
        <fullName evidence="7">Integrase catalytic domain-containing protein</fullName>
    </recommendedName>
</protein>
<dbReference type="SUPFAM" id="SSF53098">
    <property type="entry name" value="Ribonuclease H-like"/>
    <property type="match status" value="1"/>
</dbReference>
<feature type="compositionally biased region" description="Polar residues" evidence="3">
    <location>
        <begin position="185"/>
        <end position="195"/>
    </location>
</feature>
<dbReference type="GO" id="GO:0003676">
    <property type="term" value="F:nucleic acid binding"/>
    <property type="evidence" value="ECO:0007669"/>
    <property type="project" value="InterPro"/>
</dbReference>
<evidence type="ECO:0000256" key="3">
    <source>
        <dbReference type="SAM" id="MobiDB-lite"/>
    </source>
</evidence>
<feature type="compositionally biased region" description="Polar residues" evidence="3">
    <location>
        <begin position="231"/>
        <end position="254"/>
    </location>
</feature>
<dbReference type="AlphaFoldDB" id="A0A2N9EZY0"/>
<keyword evidence="2" id="KW-0862">Zinc</keyword>
<keyword evidence="1" id="KW-0378">Hydrolase</keyword>
<dbReference type="InterPro" id="IPR054722">
    <property type="entry name" value="PolX-like_BBD"/>
</dbReference>
<dbReference type="PROSITE" id="PS50994">
    <property type="entry name" value="INTEGRASE"/>
    <property type="match status" value="1"/>
</dbReference>
<dbReference type="PANTHER" id="PTHR47481">
    <property type="match status" value="1"/>
</dbReference>
<keyword evidence="1" id="KW-0064">Aspartyl protease</keyword>
<reference evidence="6" key="1">
    <citation type="submission" date="2018-02" db="EMBL/GenBank/DDBJ databases">
        <authorList>
            <person name="Cohen D.B."/>
            <person name="Kent A.D."/>
        </authorList>
    </citation>
    <scope>NUCLEOTIDE SEQUENCE</scope>
</reference>
<gene>
    <name evidence="6" type="ORF">FSB_LOCUS8006</name>
</gene>
<dbReference type="InterPro" id="IPR013103">
    <property type="entry name" value="RVT_2"/>
</dbReference>
<proteinExistence type="predicted"/>
<dbReference type="GO" id="GO:0004190">
    <property type="term" value="F:aspartic-type endopeptidase activity"/>
    <property type="evidence" value="ECO:0007669"/>
    <property type="project" value="UniProtKB-KW"/>
</dbReference>
<dbReference type="GO" id="GO:0008270">
    <property type="term" value="F:zinc ion binding"/>
    <property type="evidence" value="ECO:0007669"/>
    <property type="project" value="UniProtKB-KW"/>
</dbReference>
<dbReference type="GO" id="GO:0015074">
    <property type="term" value="P:DNA integration"/>
    <property type="evidence" value="ECO:0007669"/>
    <property type="project" value="InterPro"/>
</dbReference>
<dbReference type="Pfam" id="PF07727">
    <property type="entry name" value="RVT_2"/>
    <property type="match status" value="1"/>
</dbReference>
<dbReference type="EMBL" id="OIVN01000434">
    <property type="protein sequence ID" value="SPC80124.1"/>
    <property type="molecule type" value="Genomic_DNA"/>
</dbReference>
<evidence type="ECO:0000259" key="5">
    <source>
        <dbReference type="PROSITE" id="PS50994"/>
    </source>
</evidence>
<dbReference type="InterPro" id="IPR043502">
    <property type="entry name" value="DNA/RNA_pol_sf"/>
</dbReference>
<dbReference type="Pfam" id="PF22936">
    <property type="entry name" value="Pol_BBD"/>
    <property type="match status" value="1"/>
</dbReference>
<dbReference type="PANTHER" id="PTHR47481:SF28">
    <property type="entry name" value="RETROTRANSPOSON COPIA-LIKE N-TERMINAL DOMAIN-CONTAINING PROTEIN"/>
    <property type="match status" value="1"/>
</dbReference>
<evidence type="ECO:0000259" key="4">
    <source>
        <dbReference type="PROSITE" id="PS50158"/>
    </source>
</evidence>
<dbReference type="SUPFAM" id="SSF56672">
    <property type="entry name" value="DNA/RNA polymerases"/>
    <property type="match status" value="1"/>
</dbReference>
<keyword evidence="1" id="KW-0645">Protease</keyword>
<feature type="compositionally biased region" description="Low complexity" evidence="3">
    <location>
        <begin position="210"/>
        <end position="230"/>
    </location>
</feature>
<feature type="region of interest" description="Disordered" evidence="3">
    <location>
        <begin position="185"/>
        <end position="254"/>
    </location>
</feature>
<keyword evidence="2" id="KW-0479">Metal-binding</keyword>
<evidence type="ECO:0000256" key="1">
    <source>
        <dbReference type="ARBA" id="ARBA00022750"/>
    </source>
</evidence>
<dbReference type="PROSITE" id="PS50158">
    <property type="entry name" value="ZF_CCHC"/>
    <property type="match status" value="1"/>
</dbReference>
<evidence type="ECO:0008006" key="7">
    <source>
        <dbReference type="Google" id="ProtNLM"/>
    </source>
</evidence>
<dbReference type="SUPFAM" id="SSF57756">
    <property type="entry name" value="Retrovirus zinc finger-like domains"/>
    <property type="match status" value="1"/>
</dbReference>
<organism evidence="6">
    <name type="scientific">Fagus sylvatica</name>
    <name type="common">Beechnut</name>
    <dbReference type="NCBI Taxonomy" id="28930"/>
    <lineage>
        <taxon>Eukaryota</taxon>
        <taxon>Viridiplantae</taxon>
        <taxon>Streptophyta</taxon>
        <taxon>Embryophyta</taxon>
        <taxon>Tracheophyta</taxon>
        <taxon>Spermatophyta</taxon>
        <taxon>Magnoliopsida</taxon>
        <taxon>eudicotyledons</taxon>
        <taxon>Gunneridae</taxon>
        <taxon>Pentapetalae</taxon>
        <taxon>rosids</taxon>
        <taxon>fabids</taxon>
        <taxon>Fagales</taxon>
        <taxon>Fagaceae</taxon>
        <taxon>Fagus</taxon>
    </lineage>
</organism>
<dbReference type="InterPro" id="IPR036875">
    <property type="entry name" value="Znf_CCHC_sf"/>
</dbReference>
<feature type="domain" description="Integrase catalytic" evidence="5">
    <location>
        <begin position="468"/>
        <end position="584"/>
    </location>
</feature>
<dbReference type="Gene3D" id="3.30.420.10">
    <property type="entry name" value="Ribonuclease H-like superfamily/Ribonuclease H"/>
    <property type="match status" value="1"/>
</dbReference>
<dbReference type="InterPro" id="IPR036397">
    <property type="entry name" value="RNaseH_sf"/>
</dbReference>
<evidence type="ECO:0000313" key="6">
    <source>
        <dbReference type="EMBL" id="SPC80124.1"/>
    </source>
</evidence>
<dbReference type="InterPro" id="IPR001878">
    <property type="entry name" value="Znf_CCHC"/>
</dbReference>
<name>A0A2N9EZY0_FAGSY</name>
<feature type="domain" description="CCHC-type" evidence="4">
    <location>
        <begin position="255"/>
        <end position="268"/>
    </location>
</feature>
<dbReference type="CDD" id="cd09272">
    <property type="entry name" value="RNase_HI_RT_Ty1"/>
    <property type="match status" value="1"/>
</dbReference>
<dbReference type="InterPro" id="IPR012337">
    <property type="entry name" value="RNaseH-like_sf"/>
</dbReference>
<evidence type="ECO:0000256" key="2">
    <source>
        <dbReference type="PROSITE-ProRule" id="PRU00047"/>
    </source>
</evidence>
<keyword evidence="2" id="KW-0863">Zinc-finger</keyword>